<accession>A0AAD6Z4A6</accession>
<protein>
    <submittedName>
        <fullName evidence="2">Uncharacterized protein</fullName>
    </submittedName>
</protein>
<proteinExistence type="predicted"/>
<evidence type="ECO:0000256" key="1">
    <source>
        <dbReference type="SAM" id="MobiDB-lite"/>
    </source>
</evidence>
<name>A0AAD6Z4A6_9AGAR</name>
<organism evidence="2 3">
    <name type="scientific">Mycena albidolilacea</name>
    <dbReference type="NCBI Taxonomy" id="1033008"/>
    <lineage>
        <taxon>Eukaryota</taxon>
        <taxon>Fungi</taxon>
        <taxon>Dikarya</taxon>
        <taxon>Basidiomycota</taxon>
        <taxon>Agaricomycotina</taxon>
        <taxon>Agaricomycetes</taxon>
        <taxon>Agaricomycetidae</taxon>
        <taxon>Agaricales</taxon>
        <taxon>Marasmiineae</taxon>
        <taxon>Mycenaceae</taxon>
        <taxon>Mycena</taxon>
    </lineage>
</organism>
<dbReference type="AlphaFoldDB" id="A0AAD6Z4A6"/>
<gene>
    <name evidence="2" type="ORF">DFH08DRAFT_975775</name>
</gene>
<evidence type="ECO:0000313" key="2">
    <source>
        <dbReference type="EMBL" id="KAJ7306980.1"/>
    </source>
</evidence>
<feature type="region of interest" description="Disordered" evidence="1">
    <location>
        <begin position="1"/>
        <end position="25"/>
    </location>
</feature>
<evidence type="ECO:0000313" key="3">
    <source>
        <dbReference type="Proteomes" id="UP001218218"/>
    </source>
</evidence>
<dbReference type="Proteomes" id="UP001218218">
    <property type="component" value="Unassembled WGS sequence"/>
</dbReference>
<feature type="compositionally biased region" description="Polar residues" evidence="1">
    <location>
        <begin position="1"/>
        <end position="16"/>
    </location>
</feature>
<keyword evidence="3" id="KW-1185">Reference proteome</keyword>
<comment type="caution">
    <text evidence="2">The sequence shown here is derived from an EMBL/GenBank/DDBJ whole genome shotgun (WGS) entry which is preliminary data.</text>
</comment>
<reference evidence="2" key="1">
    <citation type="submission" date="2023-03" db="EMBL/GenBank/DDBJ databases">
        <title>Massive genome expansion in bonnet fungi (Mycena s.s.) driven by repeated elements and novel gene families across ecological guilds.</title>
        <authorList>
            <consortium name="Lawrence Berkeley National Laboratory"/>
            <person name="Harder C.B."/>
            <person name="Miyauchi S."/>
            <person name="Viragh M."/>
            <person name="Kuo A."/>
            <person name="Thoen E."/>
            <person name="Andreopoulos B."/>
            <person name="Lu D."/>
            <person name="Skrede I."/>
            <person name="Drula E."/>
            <person name="Henrissat B."/>
            <person name="Morin E."/>
            <person name="Kohler A."/>
            <person name="Barry K."/>
            <person name="LaButti K."/>
            <person name="Morin E."/>
            <person name="Salamov A."/>
            <person name="Lipzen A."/>
            <person name="Mereny Z."/>
            <person name="Hegedus B."/>
            <person name="Baldrian P."/>
            <person name="Stursova M."/>
            <person name="Weitz H."/>
            <person name="Taylor A."/>
            <person name="Grigoriev I.V."/>
            <person name="Nagy L.G."/>
            <person name="Martin F."/>
            <person name="Kauserud H."/>
        </authorList>
    </citation>
    <scope>NUCLEOTIDE SEQUENCE</scope>
    <source>
        <strain evidence="2">CBHHK002</strain>
    </source>
</reference>
<sequence length="89" mass="9646">MSQCHCIDSTPNTPERPSTEGPLGDILNLSQITSSKSLCRLHKFHEDFQALANNIGDVVGAKDIQIVELTAICTVKAKDDIANTTEFTS</sequence>
<dbReference type="EMBL" id="JARIHO010000090">
    <property type="protein sequence ID" value="KAJ7306980.1"/>
    <property type="molecule type" value="Genomic_DNA"/>
</dbReference>